<organism evidence="2 3">
    <name type="scientific">Paraburkholderia sejongensis</name>
    <dbReference type="NCBI Taxonomy" id="2886946"/>
    <lineage>
        <taxon>Bacteria</taxon>
        <taxon>Pseudomonadati</taxon>
        <taxon>Pseudomonadota</taxon>
        <taxon>Betaproteobacteria</taxon>
        <taxon>Burkholderiales</taxon>
        <taxon>Burkholderiaceae</taxon>
        <taxon>Paraburkholderia</taxon>
    </lineage>
</organism>
<reference evidence="2 3" key="1">
    <citation type="submission" date="2021-11" db="EMBL/GenBank/DDBJ databases">
        <authorList>
            <person name="Oh E.-T."/>
            <person name="Kim S.-B."/>
        </authorList>
    </citation>
    <scope>NUCLEOTIDE SEQUENCE [LARGE SCALE GENOMIC DNA]</scope>
    <source>
        <strain evidence="2 3">MMS20-SJTR3</strain>
    </source>
</reference>
<protein>
    <submittedName>
        <fullName evidence="2">Uncharacterized protein</fullName>
    </submittedName>
</protein>
<dbReference type="RefSeq" id="WP_230508852.1">
    <property type="nucleotide sequence ID" value="NZ_JAJITD010000003.1"/>
</dbReference>
<accession>A0ABS8JS02</accession>
<evidence type="ECO:0000313" key="3">
    <source>
        <dbReference type="Proteomes" id="UP001431019"/>
    </source>
</evidence>
<sequence>MKRSFLLTLLLLPALCLAESPQCDRYPTNVAEIALRNSGFLKPGYIDYSKIKAVRLASEKTGKDEDGDQLWRQVYHITFHEKSGKRVSVITASDAGSEECSMSQVEVFVVAVHLPLVDPLIKELDDYAPQP</sequence>
<evidence type="ECO:0000313" key="2">
    <source>
        <dbReference type="EMBL" id="MCC8392657.1"/>
    </source>
</evidence>
<feature type="chain" id="PRO_5046782129" evidence="1">
    <location>
        <begin position="19"/>
        <end position="131"/>
    </location>
</feature>
<gene>
    <name evidence="2" type="ORF">LJ656_08655</name>
</gene>
<comment type="caution">
    <text evidence="2">The sequence shown here is derived from an EMBL/GenBank/DDBJ whole genome shotgun (WGS) entry which is preliminary data.</text>
</comment>
<evidence type="ECO:0000256" key="1">
    <source>
        <dbReference type="SAM" id="SignalP"/>
    </source>
</evidence>
<dbReference type="Proteomes" id="UP001431019">
    <property type="component" value="Unassembled WGS sequence"/>
</dbReference>
<feature type="signal peptide" evidence="1">
    <location>
        <begin position="1"/>
        <end position="18"/>
    </location>
</feature>
<name>A0ABS8JS02_9BURK</name>
<keyword evidence="3" id="KW-1185">Reference proteome</keyword>
<dbReference type="EMBL" id="JAJITD010000003">
    <property type="protein sequence ID" value="MCC8392657.1"/>
    <property type="molecule type" value="Genomic_DNA"/>
</dbReference>
<keyword evidence="1" id="KW-0732">Signal</keyword>
<proteinExistence type="predicted"/>